<organism evidence="1 2">
    <name type="scientific">Candidatus Roizmanbacteria bacterium RIFCSPHIGHO2_01_FULL_39_8</name>
    <dbReference type="NCBI Taxonomy" id="1802033"/>
    <lineage>
        <taxon>Bacteria</taxon>
        <taxon>Candidatus Roizmaniibacteriota</taxon>
    </lineage>
</organism>
<dbReference type="AlphaFoldDB" id="A0A1F7GJD9"/>
<reference evidence="1 2" key="1">
    <citation type="journal article" date="2016" name="Nat. Commun.">
        <title>Thousands of microbial genomes shed light on interconnected biogeochemical processes in an aquifer system.</title>
        <authorList>
            <person name="Anantharaman K."/>
            <person name="Brown C.T."/>
            <person name="Hug L.A."/>
            <person name="Sharon I."/>
            <person name="Castelle C.J."/>
            <person name="Probst A.J."/>
            <person name="Thomas B.C."/>
            <person name="Singh A."/>
            <person name="Wilkins M.J."/>
            <person name="Karaoz U."/>
            <person name="Brodie E.L."/>
            <person name="Williams K.H."/>
            <person name="Hubbard S.S."/>
            <person name="Banfield J.F."/>
        </authorList>
    </citation>
    <scope>NUCLEOTIDE SEQUENCE [LARGE SCALE GENOMIC DNA]</scope>
</reference>
<evidence type="ECO:0000313" key="1">
    <source>
        <dbReference type="EMBL" id="OGK18934.1"/>
    </source>
</evidence>
<dbReference type="Proteomes" id="UP000177026">
    <property type="component" value="Unassembled WGS sequence"/>
</dbReference>
<comment type="caution">
    <text evidence="1">The sequence shown here is derived from an EMBL/GenBank/DDBJ whole genome shotgun (WGS) entry which is preliminary data.</text>
</comment>
<accession>A0A1F7GJD9</accession>
<proteinExistence type="predicted"/>
<protein>
    <submittedName>
        <fullName evidence="1">Uncharacterized protein</fullName>
    </submittedName>
</protein>
<sequence>MISITRTIYSIDRNKLYNLTNKSKEILLKIHSIFPFDLFPNTIVVDEVKVSVIYRFFFASEQIRDILIKDIRSVYVDSSIFFAALNISFVWPRLIKEKTTTINYLRKNDALRAKNIIEGLMITSYENVEIKDIEKTTLVKNVSTIGRTQGS</sequence>
<name>A0A1F7GJD9_9BACT</name>
<gene>
    <name evidence="1" type="ORF">A2866_05020</name>
</gene>
<dbReference type="EMBL" id="MFZI01000060">
    <property type="protein sequence ID" value="OGK18934.1"/>
    <property type="molecule type" value="Genomic_DNA"/>
</dbReference>
<evidence type="ECO:0000313" key="2">
    <source>
        <dbReference type="Proteomes" id="UP000177026"/>
    </source>
</evidence>